<dbReference type="InterPro" id="IPR000210">
    <property type="entry name" value="BTB/POZ_dom"/>
</dbReference>
<dbReference type="Pfam" id="PF00651">
    <property type="entry name" value="BTB"/>
    <property type="match status" value="1"/>
</dbReference>
<gene>
    <name evidence="3" type="ORF">H1R20_g13794</name>
</gene>
<dbReference type="InterPro" id="IPR011333">
    <property type="entry name" value="SKP1/BTB/POZ_sf"/>
</dbReference>
<dbReference type="EMBL" id="JANBPK010001365">
    <property type="protein sequence ID" value="KAJ2923302.1"/>
    <property type="molecule type" value="Genomic_DNA"/>
</dbReference>
<dbReference type="AlphaFoldDB" id="A0A9W8MB37"/>
<accession>A0A9W8MB37</accession>
<dbReference type="CDD" id="cd18186">
    <property type="entry name" value="BTB_POZ_ZBTB_KLHL-like"/>
    <property type="match status" value="1"/>
</dbReference>
<proteinExistence type="predicted"/>
<comment type="caution">
    <text evidence="3">The sequence shown here is derived from an EMBL/GenBank/DDBJ whole genome shotgun (WGS) entry which is preliminary data.</text>
</comment>
<dbReference type="Gene3D" id="3.30.710.10">
    <property type="entry name" value="Potassium Channel Kv1.1, Chain A"/>
    <property type="match status" value="1"/>
</dbReference>
<evidence type="ECO:0000259" key="2">
    <source>
        <dbReference type="Pfam" id="PF00651"/>
    </source>
</evidence>
<evidence type="ECO:0000313" key="3">
    <source>
        <dbReference type="EMBL" id="KAJ2923302.1"/>
    </source>
</evidence>
<dbReference type="Proteomes" id="UP001140091">
    <property type="component" value="Unassembled WGS sequence"/>
</dbReference>
<name>A0A9W8MB37_9AGAR</name>
<evidence type="ECO:0000313" key="4">
    <source>
        <dbReference type="Proteomes" id="UP001140091"/>
    </source>
</evidence>
<evidence type="ECO:0000256" key="1">
    <source>
        <dbReference type="SAM" id="MobiDB-lite"/>
    </source>
</evidence>
<sequence>MEPSTTTTTSPSSAEVSETPTLSRKKYYIQPVTFKVEDEIYRVPSYGLADASEVFATMFTLPQSDKGEGHSDENPIELPSCTKAEFESLLEVLHPNPGFQAPTELTKEQWIHVLKLSTQWAMDEVRSLALGRLYDMELPWLERVGIARRFKVTEWLMNEYVLLIHNWGRYR</sequence>
<reference evidence="3" key="1">
    <citation type="submission" date="2022-06" db="EMBL/GenBank/DDBJ databases">
        <title>Genome Sequence of Candolleomyces eurysporus.</title>
        <authorList>
            <person name="Buettner E."/>
        </authorList>
    </citation>
    <scope>NUCLEOTIDE SEQUENCE</scope>
    <source>
        <strain evidence="3">VTCC 930004</strain>
    </source>
</reference>
<dbReference type="OrthoDB" id="2593747at2759"/>
<organism evidence="3 4">
    <name type="scientific">Candolleomyces eurysporus</name>
    <dbReference type="NCBI Taxonomy" id="2828524"/>
    <lineage>
        <taxon>Eukaryota</taxon>
        <taxon>Fungi</taxon>
        <taxon>Dikarya</taxon>
        <taxon>Basidiomycota</taxon>
        <taxon>Agaricomycotina</taxon>
        <taxon>Agaricomycetes</taxon>
        <taxon>Agaricomycetidae</taxon>
        <taxon>Agaricales</taxon>
        <taxon>Agaricineae</taxon>
        <taxon>Psathyrellaceae</taxon>
        <taxon>Candolleomyces</taxon>
    </lineage>
</organism>
<protein>
    <recommendedName>
        <fullName evidence="2">BTB domain-containing protein</fullName>
    </recommendedName>
</protein>
<feature type="non-terminal residue" evidence="3">
    <location>
        <position position="171"/>
    </location>
</feature>
<dbReference type="SUPFAM" id="SSF54695">
    <property type="entry name" value="POZ domain"/>
    <property type="match status" value="1"/>
</dbReference>
<keyword evidence="4" id="KW-1185">Reference proteome</keyword>
<feature type="region of interest" description="Disordered" evidence="1">
    <location>
        <begin position="1"/>
        <end position="21"/>
    </location>
</feature>
<feature type="domain" description="BTB" evidence="2">
    <location>
        <begin position="32"/>
        <end position="126"/>
    </location>
</feature>